<feature type="region of interest" description="Disordered" evidence="2">
    <location>
        <begin position="110"/>
        <end position="135"/>
    </location>
</feature>
<comment type="similarity">
    <text evidence="1">Belongs to the SS18 family.</text>
</comment>
<name>A0ABR2YMH1_9CHLO</name>
<evidence type="ECO:0000259" key="3">
    <source>
        <dbReference type="Pfam" id="PF05030"/>
    </source>
</evidence>
<dbReference type="EMBL" id="JALJOT010000008">
    <property type="protein sequence ID" value="KAK9907960.1"/>
    <property type="molecule type" value="Genomic_DNA"/>
</dbReference>
<dbReference type="InterPro" id="IPR007726">
    <property type="entry name" value="SS18_N"/>
</dbReference>
<gene>
    <name evidence="4" type="ORF">WJX75_000611</name>
</gene>
<comment type="caution">
    <text evidence="4">The sequence shown here is derived from an EMBL/GenBank/DDBJ whole genome shotgun (WGS) entry which is preliminary data.</text>
</comment>
<organism evidence="4 5">
    <name type="scientific">Coccomyxa subellipsoidea</name>
    <dbReference type="NCBI Taxonomy" id="248742"/>
    <lineage>
        <taxon>Eukaryota</taxon>
        <taxon>Viridiplantae</taxon>
        <taxon>Chlorophyta</taxon>
        <taxon>core chlorophytes</taxon>
        <taxon>Trebouxiophyceae</taxon>
        <taxon>Trebouxiophyceae incertae sedis</taxon>
        <taxon>Coccomyxaceae</taxon>
        <taxon>Coccomyxa</taxon>
    </lineage>
</organism>
<keyword evidence="5" id="KW-1185">Reference proteome</keyword>
<feature type="compositionally biased region" description="Low complexity" evidence="2">
    <location>
        <begin position="118"/>
        <end position="135"/>
    </location>
</feature>
<dbReference type="Proteomes" id="UP001491310">
    <property type="component" value="Unassembled WGS sequence"/>
</dbReference>
<evidence type="ECO:0000256" key="2">
    <source>
        <dbReference type="SAM" id="MobiDB-lite"/>
    </source>
</evidence>
<sequence>MPNHSPPQGLLQLEGDLRRMTGGLFTNTNYWRAHMQAQAPPNLQLKPPTLIPGGLNVQTPTTEIVQQYLEDNERLIRYILECINAGRVEEAVTQQQRLQQNLMWLAGIADSQAPPTPSASAPAQGSAMQPGPGQAAVAASGQQVVQAASAKAETVAEAAAQQAIAQEARAAAAAAAAASPQQPPAT</sequence>
<dbReference type="Pfam" id="PF05030">
    <property type="entry name" value="SSXT"/>
    <property type="match status" value="1"/>
</dbReference>
<evidence type="ECO:0000313" key="4">
    <source>
        <dbReference type="EMBL" id="KAK9907960.1"/>
    </source>
</evidence>
<reference evidence="4 5" key="1">
    <citation type="journal article" date="2024" name="Nat. Commun.">
        <title>Phylogenomics reveals the evolutionary origins of lichenization in chlorophyte algae.</title>
        <authorList>
            <person name="Puginier C."/>
            <person name="Libourel C."/>
            <person name="Otte J."/>
            <person name="Skaloud P."/>
            <person name="Haon M."/>
            <person name="Grisel S."/>
            <person name="Petersen M."/>
            <person name="Berrin J.G."/>
            <person name="Delaux P.M."/>
            <person name="Dal Grande F."/>
            <person name="Keller J."/>
        </authorList>
    </citation>
    <scope>NUCLEOTIDE SEQUENCE [LARGE SCALE GENOMIC DNA]</scope>
    <source>
        <strain evidence="4 5">SAG 216-7</strain>
    </source>
</reference>
<feature type="domain" description="SS18 N-terminal" evidence="3">
    <location>
        <begin position="59"/>
        <end position="113"/>
    </location>
</feature>
<proteinExistence type="inferred from homology"/>
<accession>A0ABR2YMH1</accession>
<protein>
    <recommendedName>
        <fullName evidence="3">SS18 N-terminal domain-containing protein</fullName>
    </recommendedName>
</protein>
<evidence type="ECO:0000256" key="1">
    <source>
        <dbReference type="ARBA" id="ARBA00007945"/>
    </source>
</evidence>
<evidence type="ECO:0000313" key="5">
    <source>
        <dbReference type="Proteomes" id="UP001491310"/>
    </source>
</evidence>